<organism evidence="5 6">
    <name type="scientific">Batillaria attramentaria</name>
    <dbReference type="NCBI Taxonomy" id="370345"/>
    <lineage>
        <taxon>Eukaryota</taxon>
        <taxon>Metazoa</taxon>
        <taxon>Spiralia</taxon>
        <taxon>Lophotrochozoa</taxon>
        <taxon>Mollusca</taxon>
        <taxon>Gastropoda</taxon>
        <taxon>Caenogastropoda</taxon>
        <taxon>Sorbeoconcha</taxon>
        <taxon>Cerithioidea</taxon>
        <taxon>Batillariidae</taxon>
        <taxon>Batillaria</taxon>
    </lineage>
</organism>
<dbReference type="EMBL" id="JACVVK020000108">
    <property type="protein sequence ID" value="KAK7491978.1"/>
    <property type="molecule type" value="Genomic_DNA"/>
</dbReference>
<feature type="chain" id="PRO_5044857311" description="Carboxylesterase type B domain-containing protein" evidence="3">
    <location>
        <begin position="21"/>
        <end position="566"/>
    </location>
</feature>
<gene>
    <name evidence="5" type="ORF">BaRGS_00016824</name>
</gene>
<dbReference type="PROSITE" id="PS00941">
    <property type="entry name" value="CARBOXYLESTERASE_B_2"/>
    <property type="match status" value="1"/>
</dbReference>
<sequence>MFSTVCTVAVLLTVVSGVRAQTVEVTTPSGTLRGARVSMDDNYVDMYFNIPYAKPPVGDLRFRAPLANDPWDGVRNALDLGPQCPQRHNDLLPWEFPNNEDCLYLNVFTPKPPESGEPMPVMVWIHGGAYYSGSGNLYDGTALAKQGVVFVAINYRLDALGFLSTQDGNSPGNYGLLDQIRALEWVRDSISAFNGDPSNVTICGESAGSTSVSLLVMSRAAKGLFQRAIMQSGSGLSSWAMGYPRLDPRPLDVAQTLARRVNCPTDDNSRMVDCLRDKDVEVIINATTAMSKSAGVIEFKPVPETTFGQYGIFVAAPEAIMENGWFSNVSTIRGFNTEESATLDLDPENDGMTLTEFKAKLQTLTSQYFAQSSPAVTVDTDTIQALILDAYVTQPGITKPDDLRKAFIQLETDYFFVAPALQELKLMTKFPVMPQYLYRFSHRSANKLGPKWTGVVHGDELYYMFGLPITNDTRITSFVSSWTTNDVIVSVSMVTFWTNFAKYGNPSPPLLGMEGVKWLPWTPDEPSFLDINEPLRFRPFESLSDARYTLWTDAIPKLLRGQNLIG</sequence>
<keyword evidence="6" id="KW-1185">Reference proteome</keyword>
<dbReference type="PANTHER" id="PTHR43903">
    <property type="entry name" value="NEUROLIGIN"/>
    <property type="match status" value="1"/>
</dbReference>
<evidence type="ECO:0000256" key="2">
    <source>
        <dbReference type="ARBA" id="ARBA00022729"/>
    </source>
</evidence>
<evidence type="ECO:0000259" key="4">
    <source>
        <dbReference type="Pfam" id="PF00135"/>
    </source>
</evidence>
<feature type="domain" description="Carboxylesterase type B" evidence="4">
    <location>
        <begin position="23"/>
        <end position="536"/>
    </location>
</feature>
<reference evidence="5 6" key="1">
    <citation type="journal article" date="2023" name="Sci. Data">
        <title>Genome assembly of the Korean intertidal mud-creeper Batillaria attramentaria.</title>
        <authorList>
            <person name="Patra A.K."/>
            <person name="Ho P.T."/>
            <person name="Jun S."/>
            <person name="Lee S.J."/>
            <person name="Kim Y."/>
            <person name="Won Y.J."/>
        </authorList>
    </citation>
    <scope>NUCLEOTIDE SEQUENCE [LARGE SCALE GENOMIC DNA]</scope>
    <source>
        <strain evidence="5">Wonlab-2016</strain>
    </source>
</reference>
<evidence type="ECO:0000256" key="3">
    <source>
        <dbReference type="SAM" id="SignalP"/>
    </source>
</evidence>
<dbReference type="InterPro" id="IPR002018">
    <property type="entry name" value="CarbesteraseB"/>
</dbReference>
<dbReference type="SUPFAM" id="SSF53474">
    <property type="entry name" value="alpha/beta-Hydrolases"/>
    <property type="match status" value="1"/>
</dbReference>
<dbReference type="InterPro" id="IPR019819">
    <property type="entry name" value="Carboxylesterase_B_CS"/>
</dbReference>
<dbReference type="AlphaFoldDB" id="A0ABD0KXH0"/>
<proteinExistence type="inferred from homology"/>
<accession>A0ABD0KXH0</accession>
<dbReference type="InterPro" id="IPR029058">
    <property type="entry name" value="AB_hydrolase_fold"/>
</dbReference>
<keyword evidence="2 3" id="KW-0732">Signal</keyword>
<dbReference type="Proteomes" id="UP001519460">
    <property type="component" value="Unassembled WGS sequence"/>
</dbReference>
<protein>
    <recommendedName>
        <fullName evidence="4">Carboxylesterase type B domain-containing protein</fullName>
    </recommendedName>
</protein>
<comment type="caution">
    <text evidence="5">The sequence shown here is derived from an EMBL/GenBank/DDBJ whole genome shotgun (WGS) entry which is preliminary data.</text>
</comment>
<dbReference type="Gene3D" id="3.40.50.1820">
    <property type="entry name" value="alpha/beta hydrolase"/>
    <property type="match status" value="1"/>
</dbReference>
<feature type="signal peptide" evidence="3">
    <location>
        <begin position="1"/>
        <end position="20"/>
    </location>
</feature>
<evidence type="ECO:0000256" key="1">
    <source>
        <dbReference type="ARBA" id="ARBA00005964"/>
    </source>
</evidence>
<evidence type="ECO:0000313" key="5">
    <source>
        <dbReference type="EMBL" id="KAK7491978.1"/>
    </source>
</evidence>
<dbReference type="InterPro" id="IPR051093">
    <property type="entry name" value="Neuroligin/BSAL"/>
</dbReference>
<name>A0ABD0KXH0_9CAEN</name>
<evidence type="ECO:0000313" key="6">
    <source>
        <dbReference type="Proteomes" id="UP001519460"/>
    </source>
</evidence>
<comment type="similarity">
    <text evidence="1">Belongs to the type-B carboxylesterase/lipase family.</text>
</comment>
<dbReference type="Pfam" id="PF00135">
    <property type="entry name" value="COesterase"/>
    <property type="match status" value="1"/>
</dbReference>